<comment type="caution">
    <text evidence="2">The sequence shown here is derived from an EMBL/GenBank/DDBJ whole genome shotgun (WGS) entry which is preliminary data.</text>
</comment>
<evidence type="ECO:0000313" key="5">
    <source>
        <dbReference type="Proteomes" id="UP000429607"/>
    </source>
</evidence>
<accession>A0A6A3JW08</accession>
<dbReference type="Proteomes" id="UP000429607">
    <property type="component" value="Unassembled WGS sequence"/>
</dbReference>
<organism evidence="2 7">
    <name type="scientific">Phytophthora rubi</name>
    <dbReference type="NCBI Taxonomy" id="129364"/>
    <lineage>
        <taxon>Eukaryota</taxon>
        <taxon>Sar</taxon>
        <taxon>Stramenopiles</taxon>
        <taxon>Oomycota</taxon>
        <taxon>Peronosporomycetes</taxon>
        <taxon>Peronosporales</taxon>
        <taxon>Peronosporaceae</taxon>
        <taxon>Phytophthora</taxon>
    </lineage>
</organism>
<sequence length="311" mass="35560">MLVCAGRAVQRRAQLRADTWNSSGEEDGVPHGAIARPRSRFDPRVVRSRNCANARKAQRAALRRRSERARDEERRRRTEEWERTLMLARASRVVARHNAEAGALRLVSTYHKMLQHGYLAIDIGRPRTLEIHDFMLSAMAGDIITPEFIGLTTFMQQWDLMSRFHSEVDFRAERLQLFPMDGAAKTYPSLAERDRDEAVYVVKSTGTTTLRISRLTVENIFPHILNDEQLVQLLIGKTYRFNFTVFSHVRADGVIFQMESRVDLSSALMTLLHDREAAASIIRKAAFMPSGNLSLQDEVRESQNTLANSYL</sequence>
<evidence type="ECO:0000256" key="1">
    <source>
        <dbReference type="SAM" id="MobiDB-lite"/>
    </source>
</evidence>
<evidence type="ECO:0000313" key="4">
    <source>
        <dbReference type="EMBL" id="KAE9311169.1"/>
    </source>
</evidence>
<evidence type="ECO:0000313" key="2">
    <source>
        <dbReference type="EMBL" id="KAE8996394.1"/>
    </source>
</evidence>
<dbReference type="EMBL" id="QXFT01001750">
    <property type="protein sequence ID" value="KAE9311169.1"/>
    <property type="molecule type" value="Genomic_DNA"/>
</dbReference>
<gene>
    <name evidence="3" type="ORF">PR001_g18948</name>
    <name evidence="2" type="ORF">PR002_g19332</name>
    <name evidence="4" type="ORF">PR003_g20080</name>
</gene>
<dbReference type="Proteomes" id="UP000435112">
    <property type="component" value="Unassembled WGS sequence"/>
</dbReference>
<feature type="region of interest" description="Disordered" evidence="1">
    <location>
        <begin position="56"/>
        <end position="76"/>
    </location>
</feature>
<reference evidence="5 7" key="1">
    <citation type="submission" date="2018-09" db="EMBL/GenBank/DDBJ databases">
        <title>Genomic investigation of the strawberry pathogen Phytophthora fragariae indicates pathogenicity is determined by transcriptional variation in three key races.</title>
        <authorList>
            <person name="Adams T.M."/>
            <person name="Armitage A.D."/>
            <person name="Sobczyk M.K."/>
            <person name="Bates H.J."/>
            <person name="Dunwell J.M."/>
            <person name="Nellist C.F."/>
            <person name="Harrison R.J."/>
        </authorList>
    </citation>
    <scope>NUCLEOTIDE SEQUENCE [LARGE SCALE GENOMIC DNA]</scope>
    <source>
        <strain evidence="3 5">SCRP249</strain>
        <strain evidence="2 7">SCRP324</strain>
        <strain evidence="4 6">SCRP333</strain>
    </source>
</reference>
<evidence type="ECO:0000313" key="7">
    <source>
        <dbReference type="Proteomes" id="UP000435112"/>
    </source>
</evidence>
<keyword evidence="6" id="KW-1185">Reference proteome</keyword>
<evidence type="ECO:0000313" key="3">
    <source>
        <dbReference type="EMBL" id="KAE8999842.1"/>
    </source>
</evidence>
<feature type="region of interest" description="Disordered" evidence="1">
    <location>
        <begin position="21"/>
        <end position="40"/>
    </location>
</feature>
<dbReference type="EMBL" id="QXFU01001739">
    <property type="protein sequence ID" value="KAE8996394.1"/>
    <property type="molecule type" value="Genomic_DNA"/>
</dbReference>
<name>A0A6A3JW08_9STRA</name>
<dbReference type="Proteomes" id="UP000434957">
    <property type="component" value="Unassembled WGS sequence"/>
</dbReference>
<proteinExistence type="predicted"/>
<protein>
    <submittedName>
        <fullName evidence="2">Uncharacterized protein</fullName>
    </submittedName>
</protein>
<dbReference type="AlphaFoldDB" id="A0A6A3JW08"/>
<dbReference type="OrthoDB" id="119576at2759"/>
<dbReference type="EMBL" id="QXFV01001715">
    <property type="protein sequence ID" value="KAE8999842.1"/>
    <property type="molecule type" value="Genomic_DNA"/>
</dbReference>
<feature type="compositionally biased region" description="Basic residues" evidence="1">
    <location>
        <begin position="56"/>
        <end position="67"/>
    </location>
</feature>
<evidence type="ECO:0000313" key="6">
    <source>
        <dbReference type="Proteomes" id="UP000434957"/>
    </source>
</evidence>